<protein>
    <submittedName>
        <fullName evidence="2">Uncharacterized protein</fullName>
    </submittedName>
</protein>
<reference evidence="2 3" key="1">
    <citation type="submission" date="2019-01" db="EMBL/GenBank/DDBJ databases">
        <title>Genome sequencing of strain FW10M-9.</title>
        <authorList>
            <person name="Heo J."/>
            <person name="Kim S.-J."/>
            <person name="Kim J.-S."/>
            <person name="Hong S.-B."/>
            <person name="Kwon S.-W."/>
        </authorList>
    </citation>
    <scope>NUCLEOTIDE SEQUENCE [LARGE SCALE GENOMIC DNA]</scope>
    <source>
        <strain evidence="2 3">FW10M-9</strain>
    </source>
</reference>
<feature type="transmembrane region" description="Helical" evidence="1">
    <location>
        <begin position="124"/>
        <end position="144"/>
    </location>
</feature>
<name>A0A4P6F3H9_9MICO</name>
<feature type="transmembrane region" description="Helical" evidence="1">
    <location>
        <begin position="256"/>
        <end position="275"/>
    </location>
</feature>
<keyword evidence="1" id="KW-1133">Transmembrane helix</keyword>
<feature type="transmembrane region" description="Helical" evidence="1">
    <location>
        <begin position="33"/>
        <end position="56"/>
    </location>
</feature>
<proteinExistence type="predicted"/>
<feature type="transmembrane region" description="Helical" evidence="1">
    <location>
        <begin position="76"/>
        <end position="103"/>
    </location>
</feature>
<sequence length="318" mass="33131">MTARRWSGDLRAALRQEVATIRARDPEVDASDLGTFVVPLVARLVLLALVGLVPLLGIRMADDRDATTFGPLLASAALAAISATAVAWLLAILLAGLGVLVVYREPPRRASRSVSRATRDSFERISGFTSTITLLSLIAGLVALSFGLPARRSADLETSVLDDLLAAQLGVLLVVLAVGFVVESMRAAADILDSESRIFAWPFALLLTVVALLLATSVGPFEPGTLVAKLMTEWLPADVGGVPRAQVVRDAVPSDLRLWVAAAILPVAAVVWVITTRVLGVLPRLGADIAAAGREASGREAAGRDAAGRDAAGGARGV</sequence>
<accession>A0A4P6F3H9</accession>
<keyword evidence="1" id="KW-0472">Membrane</keyword>
<evidence type="ECO:0000313" key="2">
    <source>
        <dbReference type="EMBL" id="QAY69856.1"/>
    </source>
</evidence>
<dbReference type="Proteomes" id="UP000292118">
    <property type="component" value="Chromosome"/>
</dbReference>
<dbReference type="EMBL" id="CP035493">
    <property type="protein sequence ID" value="QAY69856.1"/>
    <property type="molecule type" value="Genomic_DNA"/>
</dbReference>
<keyword evidence="3" id="KW-1185">Reference proteome</keyword>
<dbReference type="OrthoDB" id="4369732at2"/>
<dbReference type="KEGG" id="xya:ET471_07240"/>
<evidence type="ECO:0000313" key="3">
    <source>
        <dbReference type="Proteomes" id="UP000292118"/>
    </source>
</evidence>
<evidence type="ECO:0000256" key="1">
    <source>
        <dbReference type="SAM" id="Phobius"/>
    </source>
</evidence>
<feature type="transmembrane region" description="Helical" evidence="1">
    <location>
        <begin position="203"/>
        <end position="221"/>
    </location>
</feature>
<feature type="transmembrane region" description="Helical" evidence="1">
    <location>
        <begin position="164"/>
        <end position="182"/>
    </location>
</feature>
<keyword evidence="1" id="KW-0812">Transmembrane</keyword>
<organism evidence="2 3">
    <name type="scientific">Xylanimonas protaetiae</name>
    <dbReference type="NCBI Taxonomy" id="2509457"/>
    <lineage>
        <taxon>Bacteria</taxon>
        <taxon>Bacillati</taxon>
        <taxon>Actinomycetota</taxon>
        <taxon>Actinomycetes</taxon>
        <taxon>Micrococcales</taxon>
        <taxon>Promicromonosporaceae</taxon>
        <taxon>Xylanimonas</taxon>
    </lineage>
</organism>
<gene>
    <name evidence="2" type="ORF">ET471_07240</name>
</gene>
<dbReference type="AlphaFoldDB" id="A0A4P6F3H9"/>
<dbReference type="RefSeq" id="WP_129187279.1">
    <property type="nucleotide sequence ID" value="NZ_CP035493.1"/>
</dbReference>